<feature type="region of interest" description="Disordered" evidence="1">
    <location>
        <begin position="171"/>
        <end position="203"/>
    </location>
</feature>
<keyword evidence="4" id="KW-1185">Reference proteome</keyword>
<dbReference type="PANTHER" id="PTHR39602">
    <property type="entry name" value="ACW-9"/>
    <property type="match status" value="1"/>
</dbReference>
<reference evidence="4" key="1">
    <citation type="journal article" date="2016" name="Genome Biol. Evol.">
        <title>Comparative 'omics' of the Fusarium fujikuroi species complex highlights differences in genetic potential and metabolite synthesis.</title>
        <authorList>
            <person name="Niehaus E.-M."/>
            <person name="Muensterkoetter M."/>
            <person name="Proctor R.H."/>
            <person name="Brown D.W."/>
            <person name="Sharon A."/>
            <person name="Idan Y."/>
            <person name="Oren-Young L."/>
            <person name="Sieber C.M."/>
            <person name="Novak O."/>
            <person name="Pencik A."/>
            <person name="Tarkowska D."/>
            <person name="Hromadova K."/>
            <person name="Freeman S."/>
            <person name="Maymon M."/>
            <person name="Elazar M."/>
            <person name="Youssef S.A."/>
            <person name="El-Shabrawy E.S.M."/>
            <person name="Shalaby A.B.A."/>
            <person name="Houterman P."/>
            <person name="Brock N.L."/>
            <person name="Burkhardt I."/>
            <person name="Tsavkelova E.A."/>
            <person name="Dickschat J.S."/>
            <person name="Galuszka P."/>
            <person name="Gueldener U."/>
            <person name="Tudzynski B."/>
        </authorList>
    </citation>
    <scope>NUCLEOTIDE SEQUENCE [LARGE SCALE GENOMIC DNA]</scope>
    <source>
        <strain evidence="4">MRC7560</strain>
    </source>
</reference>
<keyword evidence="2" id="KW-0732">Signal</keyword>
<dbReference type="VEuPathDB" id="FungiDB:FMAN_09627"/>
<protein>
    <recommendedName>
        <fullName evidence="5">Cell wall protein</fullName>
    </recommendedName>
</protein>
<name>A0A1L7UBI5_FUSMA</name>
<evidence type="ECO:0008006" key="5">
    <source>
        <dbReference type="Google" id="ProtNLM"/>
    </source>
</evidence>
<accession>A0A1L7UBI5</accession>
<dbReference type="EMBL" id="FCQH01000021">
    <property type="protein sequence ID" value="CVL08070.1"/>
    <property type="molecule type" value="Genomic_DNA"/>
</dbReference>
<dbReference type="Proteomes" id="UP000184255">
    <property type="component" value="Unassembled WGS sequence"/>
</dbReference>
<dbReference type="GeneID" id="65088886"/>
<evidence type="ECO:0000256" key="1">
    <source>
        <dbReference type="SAM" id="MobiDB-lite"/>
    </source>
</evidence>
<sequence>MNRLIIALALASAASAAPLSRREECQDAYKSCIAAGTPEVACSCTLTACVGEDNARNREYCASATASLAQPTKTEIPGGCNPAHPGSCPSSYFTNKYTAPAETFTSIPGIPGGCNPAHPGSCPSSYFTKTYTAPAQTFTSIPGIPGGCNPAHPGSCPSSYFTYPVASKTAVQPAPAPAPTEDCSEGTTQPAPKPSEGTTYAAPKPVEGKTWTIKDLTRYCGEGNDGCDYNFEIAPGSDGKTERCTVIRMPGKDAATESWSNEPCTDGSEFTVSWGYVTEPAPAFAVISVVKGKEIAWFGVPNVNGQKVTTTPSNPFGSGQFGDLGPEQVYTY</sequence>
<dbReference type="AlphaFoldDB" id="A0A1L7UBI5"/>
<feature type="chain" id="PRO_5013063804" description="Cell wall protein" evidence="2">
    <location>
        <begin position="17"/>
        <end position="332"/>
    </location>
</feature>
<proteinExistence type="predicted"/>
<dbReference type="PANTHER" id="PTHR39602:SF2">
    <property type="entry name" value="ACW-9"/>
    <property type="match status" value="1"/>
</dbReference>
<dbReference type="RefSeq" id="XP_041690867.1">
    <property type="nucleotide sequence ID" value="XM_041825493.1"/>
</dbReference>
<gene>
    <name evidence="3" type="ORF">FMAN_09627</name>
</gene>
<comment type="caution">
    <text evidence="3">The sequence shown here is derived from an EMBL/GenBank/DDBJ whole genome shotgun (WGS) entry which is preliminary data.</text>
</comment>
<feature type="signal peptide" evidence="2">
    <location>
        <begin position="1"/>
        <end position="16"/>
    </location>
</feature>
<evidence type="ECO:0000313" key="3">
    <source>
        <dbReference type="EMBL" id="CVL08070.1"/>
    </source>
</evidence>
<evidence type="ECO:0000313" key="4">
    <source>
        <dbReference type="Proteomes" id="UP000184255"/>
    </source>
</evidence>
<evidence type="ECO:0000256" key="2">
    <source>
        <dbReference type="SAM" id="SignalP"/>
    </source>
</evidence>
<organism evidence="3 4">
    <name type="scientific">Fusarium mangiferae</name>
    <name type="common">Mango malformation disease fungus</name>
    <dbReference type="NCBI Taxonomy" id="192010"/>
    <lineage>
        <taxon>Eukaryota</taxon>
        <taxon>Fungi</taxon>
        <taxon>Dikarya</taxon>
        <taxon>Ascomycota</taxon>
        <taxon>Pezizomycotina</taxon>
        <taxon>Sordariomycetes</taxon>
        <taxon>Hypocreomycetidae</taxon>
        <taxon>Hypocreales</taxon>
        <taxon>Nectriaceae</taxon>
        <taxon>Fusarium</taxon>
        <taxon>Fusarium fujikuroi species complex</taxon>
    </lineage>
</organism>